<name>A0ABD0R4C2_CIRMR</name>
<feature type="non-terminal residue" evidence="2">
    <location>
        <position position="61"/>
    </location>
</feature>
<feature type="non-terminal residue" evidence="2">
    <location>
        <position position="1"/>
    </location>
</feature>
<feature type="region of interest" description="Disordered" evidence="1">
    <location>
        <begin position="38"/>
        <end position="61"/>
    </location>
</feature>
<sequence>AEEWFEGKNGEPILISLKHGYVPGKNRDLKVVKKNVLDNKAPKKVEEPATPQKPASPQLTR</sequence>
<evidence type="ECO:0000313" key="3">
    <source>
        <dbReference type="Proteomes" id="UP001529510"/>
    </source>
</evidence>
<protein>
    <submittedName>
        <fullName evidence="2">Uncharacterized protein</fullName>
    </submittedName>
</protein>
<feature type="compositionally biased region" description="Basic and acidic residues" evidence="1">
    <location>
        <begin position="38"/>
        <end position="47"/>
    </location>
</feature>
<comment type="caution">
    <text evidence="2">The sequence shown here is derived from an EMBL/GenBank/DDBJ whole genome shotgun (WGS) entry which is preliminary data.</text>
</comment>
<gene>
    <name evidence="2" type="ORF">M9458_011668</name>
</gene>
<reference evidence="2 3" key="1">
    <citation type="submission" date="2024-05" db="EMBL/GenBank/DDBJ databases">
        <title>Genome sequencing and assembly of Indian major carp, Cirrhinus mrigala (Hamilton, 1822).</title>
        <authorList>
            <person name="Mohindra V."/>
            <person name="Chowdhury L.M."/>
            <person name="Lal K."/>
            <person name="Jena J.K."/>
        </authorList>
    </citation>
    <scope>NUCLEOTIDE SEQUENCE [LARGE SCALE GENOMIC DNA]</scope>
    <source>
        <strain evidence="2">CM1030</strain>
        <tissue evidence="2">Blood</tissue>
    </source>
</reference>
<proteinExistence type="predicted"/>
<dbReference type="Proteomes" id="UP001529510">
    <property type="component" value="Unassembled WGS sequence"/>
</dbReference>
<evidence type="ECO:0000313" key="2">
    <source>
        <dbReference type="EMBL" id="KAL0193372.1"/>
    </source>
</evidence>
<dbReference type="EMBL" id="JAMKFB020000005">
    <property type="protein sequence ID" value="KAL0193372.1"/>
    <property type="molecule type" value="Genomic_DNA"/>
</dbReference>
<evidence type="ECO:0000256" key="1">
    <source>
        <dbReference type="SAM" id="MobiDB-lite"/>
    </source>
</evidence>
<keyword evidence="3" id="KW-1185">Reference proteome</keyword>
<dbReference type="AlphaFoldDB" id="A0ABD0R4C2"/>
<organism evidence="2 3">
    <name type="scientific">Cirrhinus mrigala</name>
    <name type="common">Mrigala</name>
    <dbReference type="NCBI Taxonomy" id="683832"/>
    <lineage>
        <taxon>Eukaryota</taxon>
        <taxon>Metazoa</taxon>
        <taxon>Chordata</taxon>
        <taxon>Craniata</taxon>
        <taxon>Vertebrata</taxon>
        <taxon>Euteleostomi</taxon>
        <taxon>Actinopterygii</taxon>
        <taxon>Neopterygii</taxon>
        <taxon>Teleostei</taxon>
        <taxon>Ostariophysi</taxon>
        <taxon>Cypriniformes</taxon>
        <taxon>Cyprinidae</taxon>
        <taxon>Labeoninae</taxon>
        <taxon>Labeonini</taxon>
        <taxon>Cirrhinus</taxon>
    </lineage>
</organism>
<accession>A0ABD0R4C2</accession>